<evidence type="ECO:0000256" key="1">
    <source>
        <dbReference type="ARBA" id="ARBA00004479"/>
    </source>
</evidence>
<keyword evidence="15" id="KW-1185">Reference proteome</keyword>
<organism evidence="14 15">
    <name type="scientific">Mucuna pruriens</name>
    <name type="common">Velvet bean</name>
    <name type="synonym">Dolichos pruriens</name>
    <dbReference type="NCBI Taxonomy" id="157652"/>
    <lineage>
        <taxon>Eukaryota</taxon>
        <taxon>Viridiplantae</taxon>
        <taxon>Streptophyta</taxon>
        <taxon>Embryophyta</taxon>
        <taxon>Tracheophyta</taxon>
        <taxon>Spermatophyta</taxon>
        <taxon>Magnoliopsida</taxon>
        <taxon>eudicotyledons</taxon>
        <taxon>Gunneridae</taxon>
        <taxon>Pentapetalae</taxon>
        <taxon>rosids</taxon>
        <taxon>fabids</taxon>
        <taxon>Fabales</taxon>
        <taxon>Fabaceae</taxon>
        <taxon>Papilionoideae</taxon>
        <taxon>50 kb inversion clade</taxon>
        <taxon>NPAAA clade</taxon>
        <taxon>indigoferoid/millettioid clade</taxon>
        <taxon>Phaseoleae</taxon>
        <taxon>Mucuna</taxon>
    </lineage>
</organism>
<evidence type="ECO:0000256" key="2">
    <source>
        <dbReference type="ARBA" id="ARBA00022527"/>
    </source>
</evidence>
<keyword evidence="4 11" id="KW-0812">Transmembrane</keyword>
<dbReference type="InterPro" id="IPR024788">
    <property type="entry name" value="Malectin-like_Carb-bd_dom"/>
</dbReference>
<evidence type="ECO:0000256" key="9">
    <source>
        <dbReference type="ARBA" id="ARBA00023136"/>
    </source>
</evidence>
<dbReference type="Proteomes" id="UP000257109">
    <property type="component" value="Unassembled WGS sequence"/>
</dbReference>
<keyword evidence="7" id="KW-0067">ATP-binding</keyword>
<dbReference type="STRING" id="157652.A0A371EQ76"/>
<feature type="transmembrane region" description="Helical" evidence="11">
    <location>
        <begin position="423"/>
        <end position="444"/>
    </location>
</feature>
<dbReference type="Gene3D" id="2.60.120.430">
    <property type="entry name" value="Galactose-binding lectin"/>
    <property type="match status" value="2"/>
</dbReference>
<comment type="subcellular location">
    <subcellularLocation>
        <location evidence="1">Membrane</location>
        <topology evidence="1">Single-pass type I membrane protein</topology>
    </subcellularLocation>
</comment>
<dbReference type="OrthoDB" id="1903759at2759"/>
<dbReference type="InterPro" id="IPR045272">
    <property type="entry name" value="ANXUR1/2-like"/>
</dbReference>
<dbReference type="PANTHER" id="PTHR34590">
    <property type="entry name" value="OS03G0124300 PROTEIN-RELATED"/>
    <property type="match status" value="1"/>
</dbReference>
<accession>A0A371EQ76</accession>
<dbReference type="GO" id="GO:0004714">
    <property type="term" value="F:transmembrane receptor protein tyrosine kinase activity"/>
    <property type="evidence" value="ECO:0007669"/>
    <property type="project" value="InterPro"/>
</dbReference>
<keyword evidence="3" id="KW-0808">Transferase</keyword>
<dbReference type="PANTHER" id="PTHR34590:SF5">
    <property type="entry name" value="OS04G0586500 PROTEIN"/>
    <property type="match status" value="1"/>
</dbReference>
<dbReference type="GO" id="GO:0016020">
    <property type="term" value="C:membrane"/>
    <property type="evidence" value="ECO:0007669"/>
    <property type="project" value="UniProtKB-SubCell"/>
</dbReference>
<gene>
    <name evidence="14" type="primary">FER</name>
    <name evidence="14" type="ORF">CR513_52939</name>
</gene>
<keyword evidence="2" id="KW-0418">Kinase</keyword>
<keyword evidence="8 11" id="KW-1133">Transmembrane helix</keyword>
<keyword evidence="6" id="KW-0547">Nucleotide-binding</keyword>
<feature type="signal peptide" evidence="12">
    <location>
        <begin position="1"/>
        <end position="23"/>
    </location>
</feature>
<evidence type="ECO:0000256" key="6">
    <source>
        <dbReference type="ARBA" id="ARBA00022741"/>
    </source>
</evidence>
<evidence type="ECO:0000256" key="11">
    <source>
        <dbReference type="SAM" id="Phobius"/>
    </source>
</evidence>
<feature type="domain" description="Malectin-like" evidence="13">
    <location>
        <begin position="37"/>
        <end position="298"/>
    </location>
</feature>
<feature type="non-terminal residue" evidence="14">
    <location>
        <position position="447"/>
    </location>
</feature>
<keyword evidence="2" id="KW-0723">Serine/threonine-protein kinase</keyword>
<feature type="non-terminal residue" evidence="14">
    <location>
        <position position="1"/>
    </location>
</feature>
<evidence type="ECO:0000256" key="12">
    <source>
        <dbReference type="SAM" id="SignalP"/>
    </source>
</evidence>
<evidence type="ECO:0000313" key="14">
    <source>
        <dbReference type="EMBL" id="RDX68106.1"/>
    </source>
</evidence>
<dbReference type="Pfam" id="PF12819">
    <property type="entry name" value="Malectin_like"/>
    <property type="match status" value="1"/>
</dbReference>
<dbReference type="EMBL" id="QJKJ01012680">
    <property type="protein sequence ID" value="RDX68106.1"/>
    <property type="molecule type" value="Genomic_DNA"/>
</dbReference>
<evidence type="ECO:0000256" key="8">
    <source>
        <dbReference type="ARBA" id="ARBA00022989"/>
    </source>
</evidence>
<dbReference type="AlphaFoldDB" id="A0A371EQ76"/>
<proteinExistence type="predicted"/>
<evidence type="ECO:0000256" key="4">
    <source>
        <dbReference type="ARBA" id="ARBA00022692"/>
    </source>
</evidence>
<dbReference type="GO" id="GO:0005524">
    <property type="term" value="F:ATP binding"/>
    <property type="evidence" value="ECO:0007669"/>
    <property type="project" value="UniProtKB-KW"/>
</dbReference>
<dbReference type="GO" id="GO:0004674">
    <property type="term" value="F:protein serine/threonine kinase activity"/>
    <property type="evidence" value="ECO:0007669"/>
    <property type="project" value="UniProtKB-KW"/>
</dbReference>
<sequence length="447" mass="50095">MDAVACSMYFFILYLLHLRLIAGADNASYVPSENIVLNCGSNTSEFVEYDGRNWSGDADSPYVPANADTNSLIARAPDTLDSIPEVPYMTARIFMSQFTYTFNVTPGPNFIRLHFYPASYFHFNVSNAFLSVSAANFTLLHNFSVSLYADYLNLAYFMKEFVVHVSGSVLELTFAPSYNASDAYAFVNGIEIVSMPLDLYIRSDDAPLPLVGHDTKLVYIYNDSAMEMLYRLNVGGEQIPPKYDTGMFRSWDTDEVYILGANIGIQPSNMSMPVLYTDDAPPYSAPADVYRTSRSMAPFENGLVNLNFNMTWYFPVDSADEEFDPIAWSGEPGVAAHRDYVVKVPQANEGKQDLWLDLHPNKDDKPMYYNAFLNGVEIFKLSNFDKNLAGLNPSRRFDSGSDYSDAKAPYVAHFNRSSKKLKYILIGCGLGAVVLPILLCLVLYRLK</sequence>
<name>A0A371EQ76_MUCPR</name>
<keyword evidence="9 11" id="KW-0472">Membrane</keyword>
<evidence type="ECO:0000256" key="10">
    <source>
        <dbReference type="ARBA" id="ARBA00023180"/>
    </source>
</evidence>
<evidence type="ECO:0000256" key="3">
    <source>
        <dbReference type="ARBA" id="ARBA00022679"/>
    </source>
</evidence>
<evidence type="ECO:0000256" key="5">
    <source>
        <dbReference type="ARBA" id="ARBA00022729"/>
    </source>
</evidence>
<dbReference type="FunFam" id="2.60.120.430:FF:000003">
    <property type="entry name" value="FERONIA receptor-like kinase"/>
    <property type="match status" value="1"/>
</dbReference>
<comment type="caution">
    <text evidence="14">The sequence shown here is derived from an EMBL/GenBank/DDBJ whole genome shotgun (WGS) entry which is preliminary data.</text>
</comment>
<keyword evidence="10" id="KW-0325">Glycoprotein</keyword>
<feature type="chain" id="PRO_5016868720" evidence="12">
    <location>
        <begin position="24"/>
        <end position="447"/>
    </location>
</feature>
<reference evidence="14" key="1">
    <citation type="submission" date="2018-05" db="EMBL/GenBank/DDBJ databases">
        <title>Draft genome of Mucuna pruriens seed.</title>
        <authorList>
            <person name="Nnadi N.E."/>
            <person name="Vos R."/>
            <person name="Hasami M.H."/>
            <person name="Devisetty U.K."/>
            <person name="Aguiy J.C."/>
        </authorList>
    </citation>
    <scope>NUCLEOTIDE SEQUENCE [LARGE SCALE GENOMIC DNA]</scope>
    <source>
        <strain evidence="14">JCA_2017</strain>
    </source>
</reference>
<evidence type="ECO:0000259" key="13">
    <source>
        <dbReference type="Pfam" id="PF12819"/>
    </source>
</evidence>
<evidence type="ECO:0000313" key="15">
    <source>
        <dbReference type="Proteomes" id="UP000257109"/>
    </source>
</evidence>
<protein>
    <submittedName>
        <fullName evidence="14">Receptor-like protein kinase FERONIA</fullName>
    </submittedName>
</protein>
<keyword evidence="5 12" id="KW-0732">Signal</keyword>
<evidence type="ECO:0000256" key="7">
    <source>
        <dbReference type="ARBA" id="ARBA00022840"/>
    </source>
</evidence>